<keyword evidence="2" id="KW-0004">4Fe-4S</keyword>
<dbReference type="SFLD" id="SFLDG01082">
    <property type="entry name" value="B12-binding_domain_containing"/>
    <property type="match status" value="1"/>
</dbReference>
<proteinExistence type="predicted"/>
<dbReference type="SFLD" id="SFLDG01061">
    <property type="entry name" value="methylthiotransferase"/>
    <property type="match status" value="1"/>
</dbReference>
<dbReference type="InterPro" id="IPR038135">
    <property type="entry name" value="Methylthiotransferase_N_sf"/>
</dbReference>
<dbReference type="HOGENOM" id="CLU_018697_2_0_0"/>
<dbReference type="InterPro" id="IPR013848">
    <property type="entry name" value="Methylthiotransferase_N"/>
</dbReference>
<gene>
    <name evidence="10" type="ORF">Theth_1237</name>
</gene>
<dbReference type="EMBL" id="CP002351">
    <property type="protein sequence ID" value="AEH51309.1"/>
    <property type="molecule type" value="Genomic_DNA"/>
</dbReference>
<dbReference type="SFLD" id="SFLDS00029">
    <property type="entry name" value="Radical_SAM"/>
    <property type="match status" value="1"/>
</dbReference>
<comment type="cofactor">
    <cofactor evidence="1">
        <name>[4Fe-4S] cluster</name>
        <dbReference type="ChEBI" id="CHEBI:49883"/>
    </cofactor>
</comment>
<keyword evidence="7" id="KW-0411">Iron-sulfur</keyword>
<dbReference type="GO" id="GO:0051539">
    <property type="term" value="F:4 iron, 4 sulfur cluster binding"/>
    <property type="evidence" value="ECO:0007669"/>
    <property type="project" value="UniProtKB-KW"/>
</dbReference>
<dbReference type="InterPro" id="IPR005839">
    <property type="entry name" value="Methylthiotransferase"/>
</dbReference>
<dbReference type="SMART" id="SM00729">
    <property type="entry name" value="Elp3"/>
    <property type="match status" value="1"/>
</dbReference>
<feature type="domain" description="MTTase N-terminal" evidence="8">
    <location>
        <begin position="2"/>
        <end position="113"/>
    </location>
</feature>
<evidence type="ECO:0000256" key="4">
    <source>
        <dbReference type="ARBA" id="ARBA00022691"/>
    </source>
</evidence>
<dbReference type="InterPro" id="IPR007197">
    <property type="entry name" value="rSAM"/>
</dbReference>
<dbReference type="Pfam" id="PF00919">
    <property type="entry name" value="UPF0004"/>
    <property type="match status" value="1"/>
</dbReference>
<protein>
    <submittedName>
        <fullName evidence="10">MiaB-like tRNA modifying enzyme</fullName>
    </submittedName>
</protein>
<dbReference type="InterPro" id="IPR006638">
    <property type="entry name" value="Elp3/MiaA/NifB-like_rSAM"/>
</dbReference>
<dbReference type="InterPro" id="IPR020612">
    <property type="entry name" value="Methylthiotransferase_CS"/>
</dbReference>
<dbReference type="NCBIfam" id="TIGR01579">
    <property type="entry name" value="MiaB-like-C"/>
    <property type="match status" value="1"/>
</dbReference>
<evidence type="ECO:0000256" key="5">
    <source>
        <dbReference type="ARBA" id="ARBA00022723"/>
    </source>
</evidence>
<dbReference type="SUPFAM" id="SSF102114">
    <property type="entry name" value="Radical SAM enzymes"/>
    <property type="match status" value="1"/>
</dbReference>
<dbReference type="AlphaFoldDB" id="F7YUB0"/>
<dbReference type="PATRIC" id="fig|688269.3.peg.1274"/>
<evidence type="ECO:0000256" key="3">
    <source>
        <dbReference type="ARBA" id="ARBA00022679"/>
    </source>
</evidence>
<dbReference type="GO" id="GO:0035598">
    <property type="term" value="F:tRNA (N(6)-L-threonylcarbamoyladenosine(37)-C(2))-methylthiotransferase activity"/>
    <property type="evidence" value="ECO:0007669"/>
    <property type="project" value="TreeGrafter"/>
</dbReference>
<dbReference type="Gene3D" id="3.40.50.12160">
    <property type="entry name" value="Methylthiotransferase, N-terminal domain"/>
    <property type="match status" value="1"/>
</dbReference>
<dbReference type="PANTHER" id="PTHR11918:SF45">
    <property type="entry name" value="THREONYLCARBAMOYLADENOSINE TRNA METHYLTHIOTRANSFERASE"/>
    <property type="match status" value="1"/>
</dbReference>
<evidence type="ECO:0000256" key="1">
    <source>
        <dbReference type="ARBA" id="ARBA00001966"/>
    </source>
</evidence>
<dbReference type="InterPro" id="IPR006467">
    <property type="entry name" value="MiaB-like_bact"/>
</dbReference>
<dbReference type="KEGG" id="tta:Theth_1237"/>
<dbReference type="GO" id="GO:0046872">
    <property type="term" value="F:metal ion binding"/>
    <property type="evidence" value="ECO:0007669"/>
    <property type="project" value="UniProtKB-KW"/>
</dbReference>
<dbReference type="FunFam" id="3.80.30.20:FF:000001">
    <property type="entry name" value="tRNA-2-methylthio-N(6)-dimethylallyladenosine synthase 2"/>
    <property type="match status" value="1"/>
</dbReference>
<dbReference type="Pfam" id="PF04055">
    <property type="entry name" value="Radical_SAM"/>
    <property type="match status" value="1"/>
</dbReference>
<accession>F7YUB0</accession>
<evidence type="ECO:0000256" key="2">
    <source>
        <dbReference type="ARBA" id="ARBA00022485"/>
    </source>
</evidence>
<keyword evidence="4" id="KW-0949">S-adenosyl-L-methionine</keyword>
<dbReference type="STRING" id="688269.Theth_1237"/>
<dbReference type="PANTHER" id="PTHR11918">
    <property type="entry name" value="RADICAL SAM PROTEINS"/>
    <property type="match status" value="1"/>
</dbReference>
<dbReference type="OrthoDB" id="9805215at2"/>
<evidence type="ECO:0000259" key="9">
    <source>
        <dbReference type="PROSITE" id="PS51918"/>
    </source>
</evidence>
<dbReference type="InterPro" id="IPR023404">
    <property type="entry name" value="rSAM_horseshoe"/>
</dbReference>
<name>F7YUB0_9THEM</name>
<keyword evidence="11" id="KW-1185">Reference proteome</keyword>
<reference evidence="10 11" key="1">
    <citation type="submission" date="2010-11" db="EMBL/GenBank/DDBJ databases">
        <title>The complete genome of Thermotoga thermarum DSM 5069.</title>
        <authorList>
            <consortium name="US DOE Joint Genome Institute (JGI-PGF)"/>
            <person name="Lucas S."/>
            <person name="Copeland A."/>
            <person name="Lapidus A."/>
            <person name="Bruce D."/>
            <person name="Goodwin L."/>
            <person name="Pitluck S."/>
            <person name="Kyrpides N."/>
            <person name="Mavromatis K."/>
            <person name="Ivanova N."/>
            <person name="Zeytun A."/>
            <person name="Brettin T."/>
            <person name="Detter J.C."/>
            <person name="Tapia R."/>
            <person name="Han C."/>
            <person name="Land M."/>
            <person name="Hauser L."/>
            <person name="Markowitz V."/>
            <person name="Cheng J.-F."/>
            <person name="Hugenholtz P."/>
            <person name="Woyke T."/>
            <person name="Wu D."/>
            <person name="Spring S."/>
            <person name="Schroeder M."/>
            <person name="Brambilla E."/>
            <person name="Klenk H.-P."/>
            <person name="Eisen J.A."/>
        </authorList>
    </citation>
    <scope>NUCLEOTIDE SEQUENCE [LARGE SCALE GENOMIC DNA]</scope>
    <source>
        <strain evidence="10 11">DSM 5069</strain>
    </source>
</reference>
<evidence type="ECO:0000256" key="7">
    <source>
        <dbReference type="ARBA" id="ARBA00023014"/>
    </source>
</evidence>
<dbReference type="PROSITE" id="PS01278">
    <property type="entry name" value="MTTASE_RADICAL"/>
    <property type="match status" value="1"/>
</dbReference>
<dbReference type="CDD" id="cd01335">
    <property type="entry name" value="Radical_SAM"/>
    <property type="match status" value="1"/>
</dbReference>
<dbReference type="Proteomes" id="UP000006804">
    <property type="component" value="Chromosome"/>
</dbReference>
<organism evidence="10 11">
    <name type="scientific">Pseudothermotoga thermarum DSM 5069</name>
    <dbReference type="NCBI Taxonomy" id="688269"/>
    <lineage>
        <taxon>Bacteria</taxon>
        <taxon>Thermotogati</taxon>
        <taxon>Thermotogota</taxon>
        <taxon>Thermotogae</taxon>
        <taxon>Thermotogales</taxon>
        <taxon>Thermotogaceae</taxon>
        <taxon>Pseudothermotoga</taxon>
    </lineage>
</organism>
<keyword evidence="6" id="KW-0408">Iron</keyword>
<dbReference type="eggNOG" id="COG0621">
    <property type="taxonomic scope" value="Bacteria"/>
</dbReference>
<dbReference type="RefSeq" id="WP_013932528.1">
    <property type="nucleotide sequence ID" value="NC_015707.1"/>
</dbReference>
<keyword evidence="3" id="KW-0808">Transferase</keyword>
<dbReference type="PROSITE" id="PS51918">
    <property type="entry name" value="RADICAL_SAM"/>
    <property type="match status" value="1"/>
</dbReference>
<dbReference type="NCBIfam" id="TIGR00089">
    <property type="entry name" value="MiaB/RimO family radical SAM methylthiotransferase"/>
    <property type="match status" value="1"/>
</dbReference>
<evidence type="ECO:0000313" key="10">
    <source>
        <dbReference type="EMBL" id="AEH51309.1"/>
    </source>
</evidence>
<evidence type="ECO:0000313" key="11">
    <source>
        <dbReference type="Proteomes" id="UP000006804"/>
    </source>
</evidence>
<evidence type="ECO:0000256" key="6">
    <source>
        <dbReference type="ARBA" id="ARBA00023004"/>
    </source>
</evidence>
<dbReference type="InterPro" id="IPR058240">
    <property type="entry name" value="rSAM_sf"/>
</dbReference>
<keyword evidence="5" id="KW-0479">Metal-binding</keyword>
<evidence type="ECO:0000259" key="8">
    <source>
        <dbReference type="PROSITE" id="PS51449"/>
    </source>
</evidence>
<dbReference type="PROSITE" id="PS51449">
    <property type="entry name" value="MTTASE_N"/>
    <property type="match status" value="1"/>
</dbReference>
<feature type="domain" description="Radical SAM core" evidence="9">
    <location>
        <begin position="136"/>
        <end position="368"/>
    </location>
</feature>
<dbReference type="Gene3D" id="3.80.30.20">
    <property type="entry name" value="tm_1862 like domain"/>
    <property type="match status" value="1"/>
</dbReference>
<sequence>MSKVYVTFLGCKVNQYETEFLIEKLEKNGFVHVTDPSSADICVVNTCMVTNEAARQSRQVIRKFKRVNPNCVVVAVGCYSHLDGQKLIKIGADLVLGNAEKQNIVEYILDYLQTRKPLHRVTKSDSIVEEKVESFLTDRTRAYVKIEDGCYEMCSYCIVPYARGQKIRSKPIHEVVDEVQKLVSSGYKEIVLVGVNLGKYGKDTGESLSKLIESCFNQVNGEFRIRLSSINVQDIGEDLVEVFKRYNRLCPHLHIPLQSGSDRILSMMNRKYKVSDFLNVVEKFREINTDFSFTTDIIVGFPGETLGDFHQTLKVIEQVKFTKVHAFRFSPRPGTPASSFDKQIPPKEKERRLKELKELSEKVSRSYRETCLGKVREVLVEQVRNGISTGYDEYYVRHEFAGGKPGSLQKVVAKLLNGVGMVSQIVDLERSLVE</sequence>